<dbReference type="PANTHER" id="PTHR39606">
    <property type="entry name" value="SURFACE PROTEIN, PUTATIVE-RELATED"/>
    <property type="match status" value="1"/>
</dbReference>
<evidence type="ECO:0000256" key="1">
    <source>
        <dbReference type="SAM" id="MobiDB-lite"/>
    </source>
</evidence>
<protein>
    <recommendedName>
        <fullName evidence="4">Cell surface protein</fullName>
    </recommendedName>
</protein>
<name>A0AAN6N559_9PEZI</name>
<feature type="compositionally biased region" description="Basic residues" evidence="1">
    <location>
        <begin position="264"/>
        <end position="276"/>
    </location>
</feature>
<evidence type="ECO:0008006" key="4">
    <source>
        <dbReference type="Google" id="ProtNLM"/>
    </source>
</evidence>
<feature type="compositionally biased region" description="Low complexity" evidence="1">
    <location>
        <begin position="10"/>
        <end position="31"/>
    </location>
</feature>
<feature type="compositionally biased region" description="Gly residues" evidence="1">
    <location>
        <begin position="277"/>
        <end position="296"/>
    </location>
</feature>
<gene>
    <name evidence="2" type="ORF">QBC46DRAFT_388063</name>
</gene>
<dbReference type="EMBL" id="MU853812">
    <property type="protein sequence ID" value="KAK3939370.1"/>
    <property type="molecule type" value="Genomic_DNA"/>
</dbReference>
<feature type="region of interest" description="Disordered" evidence="1">
    <location>
        <begin position="9"/>
        <end position="84"/>
    </location>
</feature>
<evidence type="ECO:0000313" key="2">
    <source>
        <dbReference type="EMBL" id="KAK3939370.1"/>
    </source>
</evidence>
<evidence type="ECO:0000313" key="3">
    <source>
        <dbReference type="Proteomes" id="UP001303473"/>
    </source>
</evidence>
<sequence length="331" mass="32086">MSNLLRKVENAINPNTTTTGAPTTTSAGYGPNAATERGTLRSHHQNHAGPFTGNTVAGGAVSHGQSPASGPAPTTAGPHRHDVLNKLDPRVDSTADHVPAGAAGHRHGLGAGAGAGAGAGTAMHGANVGYRGTGPTATTGAMVGGNAPEGTYGPHSSRVANALDPRVDSDADHMTSAGRTTAPGMTAGAGTVAGTGAPAGTYGPHSSRIANVLDPRVDSSTGATTQNNAVGAGPGYNNGTVGHHGHHHGAGTAAAGAAAGYGAAHHHDHHGTHHHAGGVGHHGGAGATPGVTGGGPGPAPTTAGPHKSDLLNMLDPRVDSNAGADNVNRRY</sequence>
<feature type="compositionally biased region" description="Polar residues" evidence="1">
    <location>
        <begin position="218"/>
        <end position="229"/>
    </location>
</feature>
<keyword evidence="3" id="KW-1185">Reference proteome</keyword>
<organism evidence="2 3">
    <name type="scientific">Diplogelasinospora grovesii</name>
    <dbReference type="NCBI Taxonomy" id="303347"/>
    <lineage>
        <taxon>Eukaryota</taxon>
        <taxon>Fungi</taxon>
        <taxon>Dikarya</taxon>
        <taxon>Ascomycota</taxon>
        <taxon>Pezizomycotina</taxon>
        <taxon>Sordariomycetes</taxon>
        <taxon>Sordariomycetidae</taxon>
        <taxon>Sordariales</taxon>
        <taxon>Diplogelasinosporaceae</taxon>
        <taxon>Diplogelasinospora</taxon>
    </lineage>
</organism>
<feature type="compositionally biased region" description="Low complexity" evidence="1">
    <location>
        <begin position="66"/>
        <end position="77"/>
    </location>
</feature>
<feature type="region of interest" description="Disordered" evidence="1">
    <location>
        <begin position="217"/>
        <end position="331"/>
    </location>
</feature>
<proteinExistence type="predicted"/>
<comment type="caution">
    <text evidence="2">The sequence shown here is derived from an EMBL/GenBank/DDBJ whole genome shotgun (WGS) entry which is preliminary data.</text>
</comment>
<reference evidence="3" key="1">
    <citation type="journal article" date="2023" name="Mol. Phylogenet. Evol.">
        <title>Genome-scale phylogeny and comparative genomics of the fungal order Sordariales.</title>
        <authorList>
            <person name="Hensen N."/>
            <person name="Bonometti L."/>
            <person name="Westerberg I."/>
            <person name="Brannstrom I.O."/>
            <person name="Guillou S."/>
            <person name="Cros-Aarteil S."/>
            <person name="Calhoun S."/>
            <person name="Haridas S."/>
            <person name="Kuo A."/>
            <person name="Mondo S."/>
            <person name="Pangilinan J."/>
            <person name="Riley R."/>
            <person name="LaButti K."/>
            <person name="Andreopoulos B."/>
            <person name="Lipzen A."/>
            <person name="Chen C."/>
            <person name="Yan M."/>
            <person name="Daum C."/>
            <person name="Ng V."/>
            <person name="Clum A."/>
            <person name="Steindorff A."/>
            <person name="Ohm R.A."/>
            <person name="Martin F."/>
            <person name="Silar P."/>
            <person name="Natvig D.O."/>
            <person name="Lalanne C."/>
            <person name="Gautier V."/>
            <person name="Ament-Velasquez S.L."/>
            <person name="Kruys A."/>
            <person name="Hutchinson M.I."/>
            <person name="Powell A.J."/>
            <person name="Barry K."/>
            <person name="Miller A.N."/>
            <person name="Grigoriev I.V."/>
            <person name="Debuchy R."/>
            <person name="Gladieux P."/>
            <person name="Hiltunen Thoren M."/>
            <person name="Johannesson H."/>
        </authorList>
    </citation>
    <scope>NUCLEOTIDE SEQUENCE [LARGE SCALE GENOMIC DNA]</scope>
    <source>
        <strain evidence="3">CBS 340.73</strain>
    </source>
</reference>
<dbReference type="PANTHER" id="PTHR39606:SF1">
    <property type="entry name" value="CELL SURFACE PROTEIN"/>
    <property type="match status" value="1"/>
</dbReference>
<accession>A0AAN6N559</accession>
<dbReference type="Proteomes" id="UP001303473">
    <property type="component" value="Unassembled WGS sequence"/>
</dbReference>
<feature type="compositionally biased region" description="Low complexity" evidence="1">
    <location>
        <begin position="250"/>
        <end position="263"/>
    </location>
</feature>
<dbReference type="AlphaFoldDB" id="A0AAN6N559"/>